<name>A0A0L6JTA6_9FIRM</name>
<evidence type="ECO:0000313" key="2">
    <source>
        <dbReference type="Proteomes" id="UP000036923"/>
    </source>
</evidence>
<accession>A0A0L6JTA6</accession>
<dbReference type="Pfam" id="PF11155">
    <property type="entry name" value="DUF2935"/>
    <property type="match status" value="2"/>
</dbReference>
<sequence>MLSREEYIRLSLELNLFFARIAKEHSIFLETSFTGRDARFAEQADNFKVQFEGLLAETIVLSNGVISPEVVMSEELVTPLTLSAEQVSAFYTGVQINSNLTQAEAGLAGNPGMMANPLLEQRVFNLNQKAISLASSLAQFKSTILNNVISCKMFTTNYPLLLEHIIREAQFYLRMLTKLQRREEILTEQDLLEQEVFWNRIMAEHSMFIRGLLDPSEVELIRTANNFGNEFSELTNEAVAALDQTMVSTNITSESLTAATKLKDFKTAGTKGLIDCSIKAIAYPLLGDHVLREANHYIRVLKMFQR</sequence>
<dbReference type="Proteomes" id="UP000036923">
    <property type="component" value="Unassembled WGS sequence"/>
</dbReference>
<protein>
    <recommendedName>
        <fullName evidence="3">DUF2935 domain-containing protein</fullName>
    </recommendedName>
</protein>
<reference evidence="2" key="1">
    <citation type="submission" date="2015-07" db="EMBL/GenBank/DDBJ databases">
        <title>Near-Complete Genome Sequence of the Cellulolytic Bacterium Bacteroides (Pseudobacteroides) cellulosolvens ATCC 35603.</title>
        <authorList>
            <person name="Dassa B."/>
            <person name="Utturkar S.M."/>
            <person name="Klingeman D.M."/>
            <person name="Hurt R.A."/>
            <person name="Keller M."/>
            <person name="Xu J."/>
            <person name="Reddy Y.H.K."/>
            <person name="Borovok I."/>
            <person name="Grinberg I.R."/>
            <person name="Lamed R."/>
            <person name="Zhivin O."/>
            <person name="Bayer E.A."/>
            <person name="Brown S.D."/>
        </authorList>
    </citation>
    <scope>NUCLEOTIDE SEQUENCE [LARGE SCALE GENOMIC DNA]</scope>
    <source>
        <strain evidence="2">DSM 2933</strain>
    </source>
</reference>
<gene>
    <name evidence="1" type="ORF">Bccel_4189</name>
</gene>
<dbReference type="STRING" id="398512.Bccel_4189"/>
<dbReference type="OrthoDB" id="1633927at2"/>
<dbReference type="AlphaFoldDB" id="A0A0L6JTA6"/>
<comment type="caution">
    <text evidence="1">The sequence shown here is derived from an EMBL/GenBank/DDBJ whole genome shotgun (WGS) entry which is preliminary data.</text>
</comment>
<dbReference type="PATRIC" id="fig|398512.5.peg.4386"/>
<evidence type="ECO:0000313" key="1">
    <source>
        <dbReference type="EMBL" id="KNY28915.1"/>
    </source>
</evidence>
<evidence type="ECO:0008006" key="3">
    <source>
        <dbReference type="Google" id="ProtNLM"/>
    </source>
</evidence>
<dbReference type="EMBL" id="LGTC01000001">
    <property type="protein sequence ID" value="KNY28915.1"/>
    <property type="molecule type" value="Genomic_DNA"/>
</dbReference>
<dbReference type="RefSeq" id="WP_036937523.1">
    <property type="nucleotide sequence ID" value="NZ_JQKC01000005.1"/>
</dbReference>
<dbReference type="eggNOG" id="ENOG502Z8AB">
    <property type="taxonomic scope" value="Bacteria"/>
</dbReference>
<dbReference type="InterPro" id="IPR021328">
    <property type="entry name" value="CotB-like"/>
</dbReference>
<dbReference type="Gene3D" id="1.20.1260.120">
    <property type="entry name" value="Protein of unknown function DUF2935"/>
    <property type="match status" value="1"/>
</dbReference>
<dbReference type="SUPFAM" id="SSF158430">
    <property type="entry name" value="Bacillus cereus metalloprotein-like"/>
    <property type="match status" value="2"/>
</dbReference>
<organism evidence="1 2">
    <name type="scientific">Pseudobacteroides cellulosolvens ATCC 35603 = DSM 2933</name>
    <dbReference type="NCBI Taxonomy" id="398512"/>
    <lineage>
        <taxon>Bacteria</taxon>
        <taxon>Bacillati</taxon>
        <taxon>Bacillota</taxon>
        <taxon>Clostridia</taxon>
        <taxon>Eubacteriales</taxon>
        <taxon>Oscillospiraceae</taxon>
        <taxon>Pseudobacteroides</taxon>
    </lineage>
</organism>
<proteinExistence type="predicted"/>
<keyword evidence="2" id="KW-1185">Reference proteome</keyword>